<dbReference type="EMBL" id="JAAAML010000004">
    <property type="protein sequence ID" value="MCO6410429.1"/>
    <property type="molecule type" value="Genomic_DNA"/>
</dbReference>
<organism evidence="1 2">
    <name type="scientific">Hoeflea alexandrii</name>
    <dbReference type="NCBI Taxonomy" id="288436"/>
    <lineage>
        <taxon>Bacteria</taxon>
        <taxon>Pseudomonadati</taxon>
        <taxon>Pseudomonadota</taxon>
        <taxon>Alphaproteobacteria</taxon>
        <taxon>Hyphomicrobiales</taxon>
        <taxon>Rhizobiaceae</taxon>
        <taxon>Hoeflea</taxon>
    </lineage>
</organism>
<accession>A0ABT1CW78</accession>
<keyword evidence="2" id="KW-1185">Reference proteome</keyword>
<dbReference type="Proteomes" id="UP001320715">
    <property type="component" value="Unassembled WGS sequence"/>
</dbReference>
<comment type="caution">
    <text evidence="1">The sequence shown here is derived from an EMBL/GenBank/DDBJ whole genome shotgun (WGS) entry which is preliminary data.</text>
</comment>
<reference evidence="1 2" key="1">
    <citation type="submission" date="2020-01" db="EMBL/GenBank/DDBJ databases">
        <title>Genomes of bacteria type strains.</title>
        <authorList>
            <person name="Chen J."/>
            <person name="Zhu S."/>
            <person name="Yang J."/>
        </authorList>
    </citation>
    <scope>NUCLEOTIDE SEQUENCE [LARGE SCALE GENOMIC DNA]</scope>
    <source>
        <strain evidence="1 2">DSM 16655</strain>
    </source>
</reference>
<evidence type="ECO:0000313" key="2">
    <source>
        <dbReference type="Proteomes" id="UP001320715"/>
    </source>
</evidence>
<name>A0ABT1CW78_9HYPH</name>
<evidence type="ECO:0000313" key="1">
    <source>
        <dbReference type="EMBL" id="MCO6410429.1"/>
    </source>
</evidence>
<gene>
    <name evidence="1" type="ORF">GTW23_19785</name>
</gene>
<proteinExistence type="predicted"/>
<dbReference type="RefSeq" id="WP_252917130.1">
    <property type="nucleotide sequence ID" value="NZ_JAAAML010000004.1"/>
</dbReference>
<protein>
    <submittedName>
        <fullName evidence="1">Uncharacterized protein</fullName>
    </submittedName>
</protein>
<sequence>MADASGTVSDAAALATAGTKALLRRWCGMKKIAIISASVLALGAASIAADADSMPELSAAASMAVKASLTPAESTIAAPLRGARLAHQPIARKVRLVAPGIASVSSCDAAYWPYYPSECLKRVETAGL</sequence>